<dbReference type="GO" id="GO:0004222">
    <property type="term" value="F:metalloendopeptidase activity"/>
    <property type="evidence" value="ECO:0007669"/>
    <property type="project" value="InterPro"/>
</dbReference>
<feature type="binding site" evidence="8">
    <location>
        <position position="134"/>
    </location>
    <ligand>
        <name>Zn(2+)</name>
        <dbReference type="ChEBI" id="CHEBI:29105"/>
        <note>catalytic</note>
    </ligand>
</feature>
<feature type="binding site" evidence="8">
    <location>
        <position position="128"/>
    </location>
    <ligand>
        <name>Zn(2+)</name>
        <dbReference type="ChEBI" id="CHEBI:29105"/>
        <note>catalytic</note>
    </ligand>
</feature>
<dbReference type="AlphaFoldDB" id="A0A450S562"/>
<keyword evidence="6 8" id="KW-0378">Hydrolase</keyword>
<keyword evidence="8" id="KW-0698">rRNA processing</keyword>
<feature type="binding site" evidence="8">
    <location>
        <position position="124"/>
    </location>
    <ligand>
        <name>Zn(2+)</name>
        <dbReference type="ChEBI" id="CHEBI:29105"/>
        <note>catalytic</note>
    </ligand>
</feature>
<evidence type="ECO:0000256" key="6">
    <source>
        <dbReference type="ARBA" id="ARBA00022801"/>
    </source>
</evidence>
<dbReference type="EC" id="3.1.-.-" evidence="8"/>
<dbReference type="EMBL" id="CAADEY010000002">
    <property type="protein sequence ID" value="VFJ42723.1"/>
    <property type="molecule type" value="Genomic_DNA"/>
</dbReference>
<evidence type="ECO:0000256" key="8">
    <source>
        <dbReference type="HAMAP-Rule" id="MF_00009"/>
    </source>
</evidence>
<comment type="function">
    <text evidence="8">Single strand-specific metallo-endoribonuclease involved in late-stage 70S ribosome quality control and in maturation of the 3' terminus of the 16S rRNA.</text>
</comment>
<evidence type="ECO:0000313" key="9">
    <source>
        <dbReference type="EMBL" id="VFJ42723.1"/>
    </source>
</evidence>
<dbReference type="PROSITE" id="PS01306">
    <property type="entry name" value="UPF0054"/>
    <property type="match status" value="1"/>
</dbReference>
<evidence type="ECO:0000256" key="7">
    <source>
        <dbReference type="ARBA" id="ARBA00022833"/>
    </source>
</evidence>
<dbReference type="EMBL" id="CAADEX010000015">
    <property type="protein sequence ID" value="VFJ47026.1"/>
    <property type="molecule type" value="Genomic_DNA"/>
</dbReference>
<gene>
    <name evidence="8" type="primary">ybeY</name>
    <name evidence="10" type="ORF">BECKDK2373B_GA0170837_101510</name>
    <name evidence="9" type="ORF">BECKDK2373C_GA0170839_100217</name>
</gene>
<accession>A0A450S562</accession>
<dbReference type="InterPro" id="IPR020549">
    <property type="entry name" value="YbeY_CS"/>
</dbReference>
<dbReference type="InterPro" id="IPR002036">
    <property type="entry name" value="YbeY"/>
</dbReference>
<evidence type="ECO:0000256" key="4">
    <source>
        <dbReference type="ARBA" id="ARBA00022723"/>
    </source>
</evidence>
<reference evidence="10" key="1">
    <citation type="submission" date="2019-02" db="EMBL/GenBank/DDBJ databases">
        <authorList>
            <person name="Gruber-Vodicka R. H."/>
            <person name="Seah K. B. B."/>
        </authorList>
    </citation>
    <scope>NUCLEOTIDE SEQUENCE</scope>
    <source>
        <strain evidence="9">BECK_DK161</strain>
        <strain evidence="10">BECK_DK47</strain>
    </source>
</reference>
<dbReference type="PANTHER" id="PTHR46986">
    <property type="entry name" value="ENDORIBONUCLEASE YBEY, CHLOROPLASTIC"/>
    <property type="match status" value="1"/>
</dbReference>
<evidence type="ECO:0000256" key="2">
    <source>
        <dbReference type="ARBA" id="ARBA00022517"/>
    </source>
</evidence>
<organism evidence="10">
    <name type="scientific">Candidatus Kentrum sp. DK</name>
    <dbReference type="NCBI Taxonomy" id="2126562"/>
    <lineage>
        <taxon>Bacteria</taxon>
        <taxon>Pseudomonadati</taxon>
        <taxon>Pseudomonadota</taxon>
        <taxon>Gammaproteobacteria</taxon>
        <taxon>Candidatus Kentrum</taxon>
    </lineage>
</organism>
<dbReference type="GO" id="GO:0004521">
    <property type="term" value="F:RNA endonuclease activity"/>
    <property type="evidence" value="ECO:0007669"/>
    <property type="project" value="UniProtKB-UniRule"/>
</dbReference>
<comment type="cofactor">
    <cofactor evidence="8">
        <name>Zn(2+)</name>
        <dbReference type="ChEBI" id="CHEBI:29105"/>
    </cofactor>
    <text evidence="8">Binds 1 zinc ion.</text>
</comment>
<comment type="similarity">
    <text evidence="1 8">Belongs to the endoribonuclease YbeY family.</text>
</comment>
<keyword evidence="7 8" id="KW-0862">Zinc</keyword>
<evidence type="ECO:0000256" key="5">
    <source>
        <dbReference type="ARBA" id="ARBA00022759"/>
    </source>
</evidence>
<keyword evidence="5 8" id="KW-0255">Endonuclease</keyword>
<dbReference type="SUPFAM" id="SSF55486">
    <property type="entry name" value="Metalloproteases ('zincins'), catalytic domain"/>
    <property type="match status" value="1"/>
</dbReference>
<keyword evidence="2 8" id="KW-0690">Ribosome biogenesis</keyword>
<evidence type="ECO:0000256" key="3">
    <source>
        <dbReference type="ARBA" id="ARBA00022722"/>
    </source>
</evidence>
<dbReference type="GO" id="GO:0005737">
    <property type="term" value="C:cytoplasm"/>
    <property type="evidence" value="ECO:0007669"/>
    <property type="project" value="UniProtKB-SubCell"/>
</dbReference>
<protein>
    <recommendedName>
        <fullName evidence="8">Endoribonuclease YbeY</fullName>
        <ecNumber evidence="8">3.1.-.-</ecNumber>
    </recommendedName>
</protein>
<comment type="subcellular location">
    <subcellularLocation>
        <location evidence="8">Cytoplasm</location>
    </subcellularLocation>
</comment>
<evidence type="ECO:0000313" key="10">
    <source>
        <dbReference type="EMBL" id="VFJ47026.1"/>
    </source>
</evidence>
<keyword evidence="3 8" id="KW-0540">Nuclease</keyword>
<keyword evidence="4 8" id="KW-0479">Metal-binding</keyword>
<name>A0A450S562_9GAMM</name>
<dbReference type="Gene3D" id="3.40.390.30">
    <property type="entry name" value="Metalloproteases ('zincins'), catalytic domain"/>
    <property type="match status" value="1"/>
</dbReference>
<dbReference type="InterPro" id="IPR023091">
    <property type="entry name" value="MetalPrtase_cat_dom_sf_prd"/>
</dbReference>
<sequence>MMTVDLQYASTETALPTHRDIHTWADTALLLSTETNGLHSTPEEPNFPAELTVRIVDEEEMRDLNRRYRGQEKTTNVLSFPCDASNFPGLHLLGDIVVCAPVVKREAGEQGKEPVAHWAHMVIHGTLHLMGFDHLSEPQAVQMESLETRILARLGFSDPYR</sequence>
<dbReference type="GO" id="GO:0008270">
    <property type="term" value="F:zinc ion binding"/>
    <property type="evidence" value="ECO:0007669"/>
    <property type="project" value="UniProtKB-UniRule"/>
</dbReference>
<dbReference type="NCBIfam" id="TIGR00043">
    <property type="entry name" value="rRNA maturation RNase YbeY"/>
    <property type="match status" value="1"/>
</dbReference>
<dbReference type="Pfam" id="PF02130">
    <property type="entry name" value="YbeY"/>
    <property type="match status" value="1"/>
</dbReference>
<proteinExistence type="inferred from homology"/>
<evidence type="ECO:0000256" key="1">
    <source>
        <dbReference type="ARBA" id="ARBA00010875"/>
    </source>
</evidence>
<dbReference type="PANTHER" id="PTHR46986:SF1">
    <property type="entry name" value="ENDORIBONUCLEASE YBEY, CHLOROPLASTIC"/>
    <property type="match status" value="1"/>
</dbReference>
<keyword evidence="8" id="KW-0963">Cytoplasm</keyword>
<dbReference type="HAMAP" id="MF_00009">
    <property type="entry name" value="Endoribonucl_YbeY"/>
    <property type="match status" value="1"/>
</dbReference>
<dbReference type="GO" id="GO:0006364">
    <property type="term" value="P:rRNA processing"/>
    <property type="evidence" value="ECO:0007669"/>
    <property type="project" value="UniProtKB-UniRule"/>
</dbReference>